<gene>
    <name evidence="9" type="ORF">FKW77_000979</name>
</gene>
<evidence type="ECO:0000259" key="8">
    <source>
        <dbReference type="Pfam" id="PF13886"/>
    </source>
</evidence>
<dbReference type="EMBL" id="CP042188">
    <property type="protein sequence ID" value="QDS69902.1"/>
    <property type="molecule type" value="Genomic_DNA"/>
</dbReference>
<dbReference type="GO" id="GO:0016020">
    <property type="term" value="C:membrane"/>
    <property type="evidence" value="ECO:0007669"/>
    <property type="project" value="UniProtKB-SubCell"/>
</dbReference>
<feature type="transmembrane region" description="Helical" evidence="6">
    <location>
        <begin position="178"/>
        <end position="198"/>
    </location>
</feature>
<dbReference type="AlphaFoldDB" id="A0A517L2Q7"/>
<proteinExistence type="predicted"/>
<dbReference type="STRING" id="50376.A0A517L2Q7"/>
<comment type="subcellular location">
    <subcellularLocation>
        <location evidence="1">Membrane</location>
        <topology evidence="1">Multi-pass membrane protein</topology>
    </subcellularLocation>
</comment>
<name>A0A517L2Q7_9PEZI</name>
<evidence type="ECO:0000256" key="4">
    <source>
        <dbReference type="ARBA" id="ARBA00023136"/>
    </source>
</evidence>
<feature type="domain" description="TM7S3/TM198-like" evidence="8">
    <location>
        <begin position="126"/>
        <end position="329"/>
    </location>
</feature>
<feature type="compositionally biased region" description="Polar residues" evidence="5">
    <location>
        <begin position="423"/>
        <end position="441"/>
    </location>
</feature>
<feature type="transmembrane region" description="Helical" evidence="6">
    <location>
        <begin position="230"/>
        <end position="249"/>
    </location>
</feature>
<evidence type="ECO:0000256" key="6">
    <source>
        <dbReference type="SAM" id="Phobius"/>
    </source>
</evidence>
<accession>A0A517L2Q7</accession>
<feature type="transmembrane region" description="Helical" evidence="6">
    <location>
        <begin position="205"/>
        <end position="224"/>
    </location>
</feature>
<feature type="region of interest" description="Disordered" evidence="5">
    <location>
        <begin position="423"/>
        <end position="479"/>
    </location>
</feature>
<sequence length="868" mass="93659">MKLLLVLLWSLAISTSTSQQVLHPRQDSVSSTDVISTTSPASTASNTPRPTSGEGQEDINGSATSSRNPSSSSSAPTSKADDVPSASETTTQSESAPTTPANGATRGDPIPLPLQPKITPAIGFAGAVLMITGLAYTLVGIKNQWLYSFFGVAYLVSLATTVLIIYCMNPPVSDGVQGAFVVAVIFAGSIAGGVALIFRDLADGVGCLIGGFCLAMWFLCLKAGGLIPSVVGKAVFIGCISFAVFSLAISTKTRKYGLIGSIPFSGATVTILGIDCFSRAGLKEFWIYIWDINENEFPLNTNTYPMTRGIKVEVAGIILLFLLGLTTQFKLAKVVEQRREQKNAHRVEQEKDLEREETAAGQRVEQDIQNERLKWESIYGEGKSQTTTVSGTASMDTLGKSLGSVREKRASAISSMELSEISSAQDTYGNKQSHTTATAISPSEPADEIRRVRSSTKRLSTAGGMSSKSSRRSARLSASPLSGIQSAEFGQNSSLPSNPEAVPLAFKIPDIEFEGPRDNSGSPSAIKGSYLNGRRPGTKRDSGTSFQTRSMGSVPETTVSEKELVDGYESDRDLSVAGILEELDQDDMSLSAMTVPRSPMDADFGQVSPVLSHRGSFDPVSPVDVPLDISTSQQTTPLMPSTSWNTSAVRLQPAGNPTNTHYKSGPMLDPPLAESPIEFPIEKGRAGKMKKVGSDIIPPKETPLTQRDSQSKSKPKPKRLSSSTLNSAQGGFEKVSSSQRRQESRPGPVRTTSRQDTRPVVKQFDSHQPLRAPNAVSHEKRADLMNGWRQALRQEQHPQALIAHAPIGEEARMARLLQEKRQQQFMAEQEQIARATRDNTLDHMMRNGNMIDVHRQRLRNMQAGAKIL</sequence>
<feature type="transmembrane region" description="Helical" evidence="6">
    <location>
        <begin position="121"/>
        <end position="139"/>
    </location>
</feature>
<dbReference type="InterPro" id="IPR025256">
    <property type="entry name" value="TM7S3/TM198-like_dom"/>
</dbReference>
<evidence type="ECO:0000313" key="10">
    <source>
        <dbReference type="Proteomes" id="UP000316270"/>
    </source>
</evidence>
<feature type="region of interest" description="Disordered" evidence="5">
    <location>
        <begin position="340"/>
        <end position="364"/>
    </location>
</feature>
<dbReference type="PANTHER" id="PTHR39469">
    <property type="entry name" value="CHROMOSOME 1, WHOLE GENOME SHOTGUN SEQUENCE"/>
    <property type="match status" value="1"/>
</dbReference>
<evidence type="ECO:0000256" key="5">
    <source>
        <dbReference type="SAM" id="MobiDB-lite"/>
    </source>
</evidence>
<keyword evidence="4 6" id="KW-0472">Membrane</keyword>
<feature type="signal peptide" evidence="7">
    <location>
        <begin position="1"/>
        <end position="19"/>
    </location>
</feature>
<feature type="chain" id="PRO_5022100328" description="TM7S3/TM198-like domain-containing protein" evidence="7">
    <location>
        <begin position="20"/>
        <end position="868"/>
    </location>
</feature>
<feature type="compositionally biased region" description="Polar residues" evidence="5">
    <location>
        <begin position="543"/>
        <end position="558"/>
    </location>
</feature>
<evidence type="ECO:0000313" key="9">
    <source>
        <dbReference type="EMBL" id="QDS69902.1"/>
    </source>
</evidence>
<feature type="region of interest" description="Disordered" evidence="5">
    <location>
        <begin position="17"/>
        <end position="112"/>
    </location>
</feature>
<feature type="transmembrane region" description="Helical" evidence="6">
    <location>
        <begin position="146"/>
        <end position="166"/>
    </location>
</feature>
<feature type="region of interest" description="Disordered" evidence="5">
    <location>
        <begin position="633"/>
        <end position="776"/>
    </location>
</feature>
<organism evidence="9 10">
    <name type="scientific">Venturia effusa</name>
    <dbReference type="NCBI Taxonomy" id="50376"/>
    <lineage>
        <taxon>Eukaryota</taxon>
        <taxon>Fungi</taxon>
        <taxon>Dikarya</taxon>
        <taxon>Ascomycota</taxon>
        <taxon>Pezizomycotina</taxon>
        <taxon>Dothideomycetes</taxon>
        <taxon>Pleosporomycetidae</taxon>
        <taxon>Venturiales</taxon>
        <taxon>Venturiaceae</taxon>
        <taxon>Venturia</taxon>
    </lineage>
</organism>
<evidence type="ECO:0000256" key="1">
    <source>
        <dbReference type="ARBA" id="ARBA00004141"/>
    </source>
</evidence>
<feature type="transmembrane region" description="Helical" evidence="6">
    <location>
        <begin position="256"/>
        <end position="274"/>
    </location>
</feature>
<keyword evidence="10" id="KW-1185">Reference proteome</keyword>
<dbReference type="OrthoDB" id="102260at2759"/>
<reference evidence="9 10" key="1">
    <citation type="submission" date="2019-07" db="EMBL/GenBank/DDBJ databases">
        <title>Finished genome of Venturia effusa.</title>
        <authorList>
            <person name="Young C.A."/>
            <person name="Cox M.P."/>
            <person name="Ganley A.R.D."/>
            <person name="David W.J."/>
        </authorList>
    </citation>
    <scope>NUCLEOTIDE SEQUENCE [LARGE SCALE GENOMIC DNA]</scope>
    <source>
        <strain evidence="10">albino</strain>
    </source>
</reference>
<evidence type="ECO:0000256" key="7">
    <source>
        <dbReference type="SAM" id="SignalP"/>
    </source>
</evidence>
<keyword evidence="2 6" id="KW-0812">Transmembrane</keyword>
<keyword evidence="7" id="KW-0732">Signal</keyword>
<feature type="compositionally biased region" description="Polar residues" evidence="5">
    <location>
        <begin position="724"/>
        <end position="739"/>
    </location>
</feature>
<protein>
    <recommendedName>
        <fullName evidence="8">TM7S3/TM198-like domain-containing protein</fullName>
    </recommendedName>
</protein>
<feature type="compositionally biased region" description="Polar residues" evidence="5">
    <location>
        <begin position="384"/>
        <end position="395"/>
    </location>
</feature>
<feature type="region of interest" description="Disordered" evidence="5">
    <location>
        <begin position="513"/>
        <end position="560"/>
    </location>
</feature>
<feature type="compositionally biased region" description="Low complexity" evidence="5">
    <location>
        <begin position="62"/>
        <end position="101"/>
    </location>
</feature>
<feature type="compositionally biased region" description="Low complexity" evidence="5">
    <location>
        <begin position="27"/>
        <end position="52"/>
    </location>
</feature>
<evidence type="ECO:0000256" key="2">
    <source>
        <dbReference type="ARBA" id="ARBA00022692"/>
    </source>
</evidence>
<dbReference type="PANTHER" id="PTHR39469:SF1">
    <property type="entry name" value="DUF4203 DOMAIN-CONTAINING PROTEIN"/>
    <property type="match status" value="1"/>
</dbReference>
<feature type="compositionally biased region" description="Polar residues" evidence="5">
    <location>
        <begin position="633"/>
        <end position="662"/>
    </location>
</feature>
<evidence type="ECO:0000256" key="3">
    <source>
        <dbReference type="ARBA" id="ARBA00022989"/>
    </source>
</evidence>
<dbReference type="Proteomes" id="UP000316270">
    <property type="component" value="Chromosome 4"/>
</dbReference>
<feature type="region of interest" description="Disordered" evidence="5">
    <location>
        <begin position="384"/>
        <end position="404"/>
    </location>
</feature>
<dbReference type="Pfam" id="PF13886">
    <property type="entry name" value="TM7S3_TM198"/>
    <property type="match status" value="1"/>
</dbReference>
<keyword evidence="3 6" id="KW-1133">Transmembrane helix</keyword>